<dbReference type="Gene3D" id="3.40.50.300">
    <property type="entry name" value="P-loop containing nucleotide triphosphate hydrolases"/>
    <property type="match status" value="2"/>
</dbReference>
<dbReference type="PANTHER" id="PTHR42855:SF2">
    <property type="entry name" value="DRUG RESISTANCE ABC TRANSPORTER,ATP-BINDING PROTEIN"/>
    <property type="match status" value="1"/>
</dbReference>
<dbReference type="InterPro" id="IPR003439">
    <property type="entry name" value="ABC_transporter-like_ATP-bd"/>
</dbReference>
<organism evidence="8 9">
    <name type="scientific">Maribellus comscasis</name>
    <dbReference type="NCBI Taxonomy" id="2681766"/>
    <lineage>
        <taxon>Bacteria</taxon>
        <taxon>Pseudomonadati</taxon>
        <taxon>Bacteroidota</taxon>
        <taxon>Bacteroidia</taxon>
        <taxon>Marinilabiliales</taxon>
        <taxon>Prolixibacteraceae</taxon>
        <taxon>Maribellus</taxon>
    </lineage>
</organism>
<dbReference type="InterPro" id="IPR003593">
    <property type="entry name" value="AAA+_ATPase"/>
</dbReference>
<keyword evidence="9" id="KW-1185">Reference proteome</keyword>
<proteinExistence type="inferred from homology"/>
<dbReference type="FunFam" id="3.40.50.300:FF:000070">
    <property type="entry name" value="Putative ABC transporter ATP-binding component"/>
    <property type="match status" value="1"/>
</dbReference>
<gene>
    <name evidence="8" type="ORF">GM418_04815</name>
</gene>
<evidence type="ECO:0000259" key="7">
    <source>
        <dbReference type="PROSITE" id="PS50893"/>
    </source>
</evidence>
<dbReference type="EMBL" id="CP046401">
    <property type="protein sequence ID" value="QGY43002.1"/>
    <property type="molecule type" value="Genomic_DNA"/>
</dbReference>
<feature type="domain" description="ABC transporter" evidence="7">
    <location>
        <begin position="328"/>
        <end position="541"/>
    </location>
</feature>
<dbReference type="GO" id="GO:0016887">
    <property type="term" value="F:ATP hydrolysis activity"/>
    <property type="evidence" value="ECO:0007669"/>
    <property type="project" value="InterPro"/>
</dbReference>
<dbReference type="SMART" id="SM00382">
    <property type="entry name" value="AAA"/>
    <property type="match status" value="2"/>
</dbReference>
<dbReference type="CDD" id="cd03221">
    <property type="entry name" value="ABCF_EF-3"/>
    <property type="match status" value="2"/>
</dbReference>
<evidence type="ECO:0000256" key="5">
    <source>
        <dbReference type="ARBA" id="ARBA00074044"/>
    </source>
</evidence>
<evidence type="ECO:0000256" key="1">
    <source>
        <dbReference type="ARBA" id="ARBA00022737"/>
    </source>
</evidence>
<dbReference type="InterPro" id="IPR027417">
    <property type="entry name" value="P-loop_NTPase"/>
</dbReference>
<dbReference type="AlphaFoldDB" id="A0A6I6JS72"/>
<dbReference type="GO" id="GO:0005524">
    <property type="term" value="F:ATP binding"/>
    <property type="evidence" value="ECO:0007669"/>
    <property type="project" value="UniProtKB-KW"/>
</dbReference>
<dbReference type="InterPro" id="IPR032781">
    <property type="entry name" value="ABC_tran_Xtn"/>
</dbReference>
<dbReference type="PROSITE" id="PS50893">
    <property type="entry name" value="ABC_TRANSPORTER_2"/>
    <property type="match status" value="2"/>
</dbReference>
<protein>
    <recommendedName>
        <fullName evidence="5">Probable ATP-binding protein YbiT</fullName>
    </recommendedName>
</protein>
<evidence type="ECO:0000313" key="8">
    <source>
        <dbReference type="EMBL" id="QGY43002.1"/>
    </source>
</evidence>
<dbReference type="KEGG" id="mcos:GM418_04815"/>
<comment type="similarity">
    <text evidence="4">Belongs to the ABC transporter superfamily. ABCF family. YbiT subfamily.</text>
</comment>
<feature type="coiled-coil region" evidence="6">
    <location>
        <begin position="567"/>
        <end position="634"/>
    </location>
</feature>
<dbReference type="PANTHER" id="PTHR42855">
    <property type="entry name" value="ABC TRANSPORTER ATP-BINDING SUBUNIT"/>
    <property type="match status" value="1"/>
</dbReference>
<evidence type="ECO:0000256" key="6">
    <source>
        <dbReference type="SAM" id="Coils"/>
    </source>
</evidence>
<keyword evidence="3 8" id="KW-0067">ATP-binding</keyword>
<evidence type="ECO:0000313" key="9">
    <source>
        <dbReference type="Proteomes" id="UP000428260"/>
    </source>
</evidence>
<reference evidence="8 9" key="1">
    <citation type="submission" date="2019-11" db="EMBL/GenBank/DDBJ databases">
        <authorList>
            <person name="Zheng R.K."/>
            <person name="Sun C.M."/>
        </authorList>
    </citation>
    <scope>NUCLEOTIDE SEQUENCE [LARGE SCALE GENOMIC DNA]</scope>
    <source>
        <strain evidence="8 9">WC007</strain>
    </source>
</reference>
<keyword evidence="2" id="KW-0547">Nucleotide-binding</keyword>
<evidence type="ECO:0000256" key="4">
    <source>
        <dbReference type="ARBA" id="ARBA00061551"/>
    </source>
</evidence>
<dbReference type="SUPFAM" id="SSF52540">
    <property type="entry name" value="P-loop containing nucleoside triphosphate hydrolases"/>
    <property type="match status" value="2"/>
</dbReference>
<accession>A0A6I6JS72</accession>
<dbReference type="Proteomes" id="UP000428260">
    <property type="component" value="Chromosome"/>
</dbReference>
<dbReference type="FunFam" id="3.40.50.300:FF:000011">
    <property type="entry name" value="Putative ABC transporter ATP-binding component"/>
    <property type="match status" value="1"/>
</dbReference>
<keyword evidence="6" id="KW-0175">Coiled coil</keyword>
<dbReference type="InterPro" id="IPR051309">
    <property type="entry name" value="ABCF_ATPase"/>
</dbReference>
<sequence length="647" mass="74489">MISLDKIYLNFGGFDLFREISFLINPKDRIGLVGKNGAGKTTLLKLITGIEKPSSGTVTLPRDTTLGYLPQQMHITDTRTLIEETTLAFDKIISLEKEITKTNQEIAESEDYHSPEYLRNLDKLTELNERYSILGGENYEAELEQTLLGLGFERSDFDRPTSEFSGGWRMRVELAKLLLKKPDVFLLDEPTNHLDIESIQWLEDFLKNYKGAVVLVSHDRAFLDAVCNRTIEITLGKINDQKMNYSSFVNWKNEQKEIQLAAYRNQQKLIDDTEKFIERFRYKATKAVQVQSRIKQLEKLDRIEIEEEDKSKINIKFPPAPHSGRDIVKAKHISKKYDNHLVLDNVDLYIEKGEKVAFVGRNGEGKTTLARIIMNELGYQGDFTLGHNVKIGYFAQNQAQLLNNELTVFETIDEIAVGDVRTKIRDILGAFLFPGEDIDKKVKVLSGGEKSRLAMIRLMLEPVNFLILDEPTNHLDMKSKEILKNALADFSGTVLVVSHDRDFLDGLVNCVYEFRNKKIKQHLGGIYDFLQKKKIESLKELEVKNNSSSRSTVQINSSADEISFEDKKEINKTISRYEKQVENTENKITELEEEIAKLDAILSQPENLDDHSVFEKYNDLKSELEITMQNWEQQQKKLESWQAKKIW</sequence>
<evidence type="ECO:0000256" key="3">
    <source>
        <dbReference type="ARBA" id="ARBA00022840"/>
    </source>
</evidence>
<feature type="domain" description="ABC transporter" evidence="7">
    <location>
        <begin position="2"/>
        <end position="260"/>
    </location>
</feature>
<evidence type="ECO:0000256" key="2">
    <source>
        <dbReference type="ARBA" id="ARBA00022741"/>
    </source>
</evidence>
<dbReference type="InterPro" id="IPR017871">
    <property type="entry name" value="ABC_transporter-like_CS"/>
</dbReference>
<dbReference type="NCBIfam" id="NF000355">
    <property type="entry name" value="ribo_prot_ABC_F"/>
    <property type="match status" value="1"/>
</dbReference>
<keyword evidence="1" id="KW-0677">Repeat</keyword>
<dbReference type="RefSeq" id="WP_158863697.1">
    <property type="nucleotide sequence ID" value="NZ_CP046401.1"/>
</dbReference>
<dbReference type="PROSITE" id="PS00211">
    <property type="entry name" value="ABC_TRANSPORTER_1"/>
    <property type="match status" value="2"/>
</dbReference>
<name>A0A6I6JS72_9BACT</name>
<dbReference type="Pfam" id="PF00005">
    <property type="entry name" value="ABC_tran"/>
    <property type="match status" value="2"/>
</dbReference>
<dbReference type="Pfam" id="PF12848">
    <property type="entry name" value="ABC_tran_Xtn"/>
    <property type="match status" value="1"/>
</dbReference>